<name>A0ACB9CV78_CICIN</name>
<accession>A0ACB9CV78</accession>
<comment type="caution">
    <text evidence="1">The sequence shown here is derived from an EMBL/GenBank/DDBJ whole genome shotgun (WGS) entry which is preliminary data.</text>
</comment>
<organism evidence="1 2">
    <name type="scientific">Cichorium intybus</name>
    <name type="common">Chicory</name>
    <dbReference type="NCBI Taxonomy" id="13427"/>
    <lineage>
        <taxon>Eukaryota</taxon>
        <taxon>Viridiplantae</taxon>
        <taxon>Streptophyta</taxon>
        <taxon>Embryophyta</taxon>
        <taxon>Tracheophyta</taxon>
        <taxon>Spermatophyta</taxon>
        <taxon>Magnoliopsida</taxon>
        <taxon>eudicotyledons</taxon>
        <taxon>Gunneridae</taxon>
        <taxon>Pentapetalae</taxon>
        <taxon>asterids</taxon>
        <taxon>campanulids</taxon>
        <taxon>Asterales</taxon>
        <taxon>Asteraceae</taxon>
        <taxon>Cichorioideae</taxon>
        <taxon>Cichorieae</taxon>
        <taxon>Cichoriinae</taxon>
        <taxon>Cichorium</taxon>
    </lineage>
</organism>
<evidence type="ECO:0000313" key="2">
    <source>
        <dbReference type="Proteomes" id="UP001055811"/>
    </source>
</evidence>
<gene>
    <name evidence="1" type="ORF">L2E82_28081</name>
</gene>
<keyword evidence="2" id="KW-1185">Reference proteome</keyword>
<reference evidence="1 2" key="2">
    <citation type="journal article" date="2022" name="Mol. Ecol. Resour.">
        <title>The genomes of chicory, endive, great burdock and yacon provide insights into Asteraceae paleo-polyploidization history and plant inulin production.</title>
        <authorList>
            <person name="Fan W."/>
            <person name="Wang S."/>
            <person name="Wang H."/>
            <person name="Wang A."/>
            <person name="Jiang F."/>
            <person name="Liu H."/>
            <person name="Zhao H."/>
            <person name="Xu D."/>
            <person name="Zhang Y."/>
        </authorList>
    </citation>
    <scope>NUCLEOTIDE SEQUENCE [LARGE SCALE GENOMIC DNA]</scope>
    <source>
        <strain evidence="2">cv. Punajuju</strain>
        <tissue evidence="1">Leaves</tissue>
    </source>
</reference>
<evidence type="ECO:0000313" key="1">
    <source>
        <dbReference type="EMBL" id="KAI3738063.1"/>
    </source>
</evidence>
<proteinExistence type="predicted"/>
<dbReference type="EMBL" id="CM042013">
    <property type="protein sequence ID" value="KAI3738063.1"/>
    <property type="molecule type" value="Genomic_DNA"/>
</dbReference>
<protein>
    <submittedName>
        <fullName evidence="1">Uncharacterized protein</fullName>
    </submittedName>
</protein>
<dbReference type="Proteomes" id="UP001055811">
    <property type="component" value="Linkage Group LG05"/>
</dbReference>
<reference evidence="2" key="1">
    <citation type="journal article" date="2022" name="Mol. Ecol. Resour.">
        <title>The genomes of chicory, endive, great burdock and yacon provide insights into Asteraceae palaeo-polyploidization history and plant inulin production.</title>
        <authorList>
            <person name="Fan W."/>
            <person name="Wang S."/>
            <person name="Wang H."/>
            <person name="Wang A."/>
            <person name="Jiang F."/>
            <person name="Liu H."/>
            <person name="Zhao H."/>
            <person name="Xu D."/>
            <person name="Zhang Y."/>
        </authorList>
    </citation>
    <scope>NUCLEOTIDE SEQUENCE [LARGE SCALE GENOMIC DNA]</scope>
    <source>
        <strain evidence="2">cv. Punajuju</strain>
    </source>
</reference>
<sequence>MTATTGIIVSTIVPMVTPWEDVNSQGDSVLEGIFFGFDMIALLSASIIVILHGSFFHHRERSMMKFLSIIDKEFHHEPFSVMNEATMKNHGNTG</sequence>